<dbReference type="HOGENOM" id="CLU_3335288_0_0_1"/>
<dbReference type="InParanoid" id="H2XUG3"/>
<name>H2XUG3_CIOIN</name>
<protein>
    <submittedName>
        <fullName evidence="1">Uncharacterized protein</fullName>
    </submittedName>
</protein>
<dbReference type="Proteomes" id="UP000008144">
    <property type="component" value="Chromosome 8"/>
</dbReference>
<evidence type="ECO:0000313" key="1">
    <source>
        <dbReference type="Ensembl" id="ENSCINP00000033297.1"/>
    </source>
</evidence>
<reference evidence="1" key="4">
    <citation type="submission" date="2025-09" db="UniProtKB">
        <authorList>
            <consortium name="Ensembl"/>
        </authorList>
    </citation>
    <scope>IDENTIFICATION</scope>
</reference>
<evidence type="ECO:0000313" key="2">
    <source>
        <dbReference type="Proteomes" id="UP000008144"/>
    </source>
</evidence>
<reference evidence="2" key="1">
    <citation type="journal article" date="2002" name="Science">
        <title>The draft genome of Ciona intestinalis: insights into chordate and vertebrate origins.</title>
        <authorList>
            <person name="Dehal P."/>
            <person name="Satou Y."/>
            <person name="Campbell R.K."/>
            <person name="Chapman J."/>
            <person name="Degnan B."/>
            <person name="De Tomaso A."/>
            <person name="Davidson B."/>
            <person name="Di Gregorio A."/>
            <person name="Gelpke M."/>
            <person name="Goodstein D.M."/>
            <person name="Harafuji N."/>
            <person name="Hastings K.E."/>
            <person name="Ho I."/>
            <person name="Hotta K."/>
            <person name="Huang W."/>
            <person name="Kawashima T."/>
            <person name="Lemaire P."/>
            <person name="Martinez D."/>
            <person name="Meinertzhagen I.A."/>
            <person name="Necula S."/>
            <person name="Nonaka M."/>
            <person name="Putnam N."/>
            <person name="Rash S."/>
            <person name="Saiga H."/>
            <person name="Satake M."/>
            <person name="Terry A."/>
            <person name="Yamada L."/>
            <person name="Wang H.G."/>
            <person name="Awazu S."/>
            <person name="Azumi K."/>
            <person name="Boore J."/>
            <person name="Branno M."/>
            <person name="Chin-Bow S."/>
            <person name="DeSantis R."/>
            <person name="Doyle S."/>
            <person name="Francino P."/>
            <person name="Keys D.N."/>
            <person name="Haga S."/>
            <person name="Hayashi H."/>
            <person name="Hino K."/>
            <person name="Imai K.S."/>
            <person name="Inaba K."/>
            <person name="Kano S."/>
            <person name="Kobayashi K."/>
            <person name="Kobayashi M."/>
            <person name="Lee B.I."/>
            <person name="Makabe K.W."/>
            <person name="Manohar C."/>
            <person name="Matassi G."/>
            <person name="Medina M."/>
            <person name="Mochizuki Y."/>
            <person name="Mount S."/>
            <person name="Morishita T."/>
            <person name="Miura S."/>
            <person name="Nakayama A."/>
            <person name="Nishizaka S."/>
            <person name="Nomoto H."/>
            <person name="Ohta F."/>
            <person name="Oishi K."/>
            <person name="Rigoutsos I."/>
            <person name="Sano M."/>
            <person name="Sasaki A."/>
            <person name="Sasakura Y."/>
            <person name="Shoguchi E."/>
            <person name="Shin-i T."/>
            <person name="Spagnuolo A."/>
            <person name="Stainier D."/>
            <person name="Suzuki M.M."/>
            <person name="Tassy O."/>
            <person name="Takatori N."/>
            <person name="Tokuoka M."/>
            <person name="Yagi K."/>
            <person name="Yoshizaki F."/>
            <person name="Wada S."/>
            <person name="Zhang C."/>
            <person name="Hyatt P.D."/>
            <person name="Larimer F."/>
            <person name="Detter C."/>
            <person name="Doggett N."/>
            <person name="Glavina T."/>
            <person name="Hawkins T."/>
            <person name="Richardson P."/>
            <person name="Lucas S."/>
            <person name="Kohara Y."/>
            <person name="Levine M."/>
            <person name="Satoh N."/>
            <person name="Rokhsar D.S."/>
        </authorList>
    </citation>
    <scope>NUCLEOTIDE SEQUENCE [LARGE SCALE GENOMIC DNA]</scope>
</reference>
<dbReference type="AlphaFoldDB" id="H2XUG3"/>
<dbReference type="EMBL" id="EAAA01002586">
    <property type="status" value="NOT_ANNOTATED_CDS"/>
    <property type="molecule type" value="Genomic_DNA"/>
</dbReference>
<organism evidence="1 2">
    <name type="scientific">Ciona intestinalis</name>
    <name type="common">Transparent sea squirt</name>
    <name type="synonym">Ascidia intestinalis</name>
    <dbReference type="NCBI Taxonomy" id="7719"/>
    <lineage>
        <taxon>Eukaryota</taxon>
        <taxon>Metazoa</taxon>
        <taxon>Chordata</taxon>
        <taxon>Tunicata</taxon>
        <taxon>Ascidiacea</taxon>
        <taxon>Phlebobranchia</taxon>
        <taxon>Cionidae</taxon>
        <taxon>Ciona</taxon>
    </lineage>
</organism>
<reference evidence="1" key="3">
    <citation type="submission" date="2025-08" db="UniProtKB">
        <authorList>
            <consortium name="Ensembl"/>
        </authorList>
    </citation>
    <scope>IDENTIFICATION</scope>
</reference>
<proteinExistence type="predicted"/>
<accession>H2XUG3</accession>
<sequence>MAPMMDTLPVTTLNKEGQDIVMIRQQVVVQQIQDLQLQ</sequence>
<reference evidence="1" key="2">
    <citation type="journal article" date="2008" name="Genome Biol.">
        <title>Improved genome assembly and evidence-based global gene model set for the chordate Ciona intestinalis: new insight into intron and operon populations.</title>
        <authorList>
            <person name="Satou Y."/>
            <person name="Mineta K."/>
            <person name="Ogasawara M."/>
            <person name="Sasakura Y."/>
            <person name="Shoguchi E."/>
            <person name="Ueno K."/>
            <person name="Yamada L."/>
            <person name="Matsumoto J."/>
            <person name="Wasserscheid J."/>
            <person name="Dewar K."/>
            <person name="Wiley G.B."/>
            <person name="Macmil S.L."/>
            <person name="Roe B.A."/>
            <person name="Zeller R.W."/>
            <person name="Hastings K.E."/>
            <person name="Lemaire P."/>
            <person name="Lindquist E."/>
            <person name="Endo T."/>
            <person name="Hotta K."/>
            <person name="Inaba K."/>
        </authorList>
    </citation>
    <scope>NUCLEOTIDE SEQUENCE [LARGE SCALE GENOMIC DNA]</scope>
    <source>
        <strain evidence="1">wild type</strain>
    </source>
</reference>
<keyword evidence="2" id="KW-1185">Reference proteome</keyword>
<dbReference type="Ensembl" id="ENSCINT00000033879.1">
    <property type="protein sequence ID" value="ENSCINP00000033297.1"/>
    <property type="gene ID" value="ENSCING00000017992.1"/>
</dbReference>